<dbReference type="SUPFAM" id="SSF140482">
    <property type="entry name" value="MAST3 pre-PK domain-like"/>
    <property type="match status" value="1"/>
</dbReference>
<dbReference type="InterPro" id="IPR015022">
    <property type="entry name" value="MAST_pre-PK_dom"/>
</dbReference>
<feature type="region of interest" description="Disordered" evidence="1">
    <location>
        <begin position="458"/>
        <end position="481"/>
    </location>
</feature>
<dbReference type="FunFam" id="1.20.1480.20:FF:000001">
    <property type="entry name" value="microtubule-associated serine/threonine-protein kinase 4 isoform X1"/>
    <property type="match status" value="1"/>
</dbReference>
<evidence type="ECO:0000313" key="4">
    <source>
        <dbReference type="Proteomes" id="UP000267029"/>
    </source>
</evidence>
<proteinExistence type="predicted"/>
<evidence type="ECO:0000313" key="3">
    <source>
        <dbReference type="EMBL" id="VDD77255.1"/>
    </source>
</evidence>
<dbReference type="Pfam" id="PF08926">
    <property type="entry name" value="DUF1908"/>
    <property type="match status" value="1"/>
</dbReference>
<evidence type="ECO:0000256" key="1">
    <source>
        <dbReference type="SAM" id="MobiDB-lite"/>
    </source>
</evidence>
<feature type="compositionally biased region" description="Polar residues" evidence="1">
    <location>
        <begin position="98"/>
        <end position="117"/>
    </location>
</feature>
<dbReference type="GO" id="GO:0005524">
    <property type="term" value="F:ATP binding"/>
    <property type="evidence" value="ECO:0007669"/>
    <property type="project" value="InterPro"/>
</dbReference>
<sequence length="500" mass="54874">MRLRRLSKLFVDIFDQAPGVGFRCSRVRKRRAASHYSSKENIHGGQLPSHLQFRHPTFSGVSTNATTTSFFAPSPVHFADSSPSTRDSPTPKPPHLVTTATTKPPASSRPTATTVKPTSGGAFANLPEPSASRPSDDSPIPSTGTPIRKSTPPPILCLKCAKANKGRTPPLSTLQADVCAAPEMPSKQVEAEMTPPPQPPSQQVAGSTGCRQRSKSLSPVRTSSNNEQDILILNHVYRERFPKASAQMQDNLTRLCEEMEQEDTFAWTAVARFMHKQVLELARDCLEKALAGLITSRYFFELTERLEKLVVSVSRLKHHSVSCDDLGYLETRAKCPSSTACVTNLCNRLLLIISRPARLLECLEFDPCEFYQMLEVAETHVRQRSESCNVFCPDVPRYIISKLGLSKPEDAESDGYADASVRSDANREGFDYIISTPPTPLIMNDFLDVSAPVTPSHGFSSPMDLGSPTTHDATGPLMPSRRPCEADFEIIKLISNGAYG</sequence>
<dbReference type="AlphaFoldDB" id="A0A158QTK7"/>
<organism evidence="3 4">
    <name type="scientific">Mesocestoides corti</name>
    <name type="common">Flatworm</name>
    <dbReference type="NCBI Taxonomy" id="53468"/>
    <lineage>
        <taxon>Eukaryota</taxon>
        <taxon>Metazoa</taxon>
        <taxon>Spiralia</taxon>
        <taxon>Lophotrochozoa</taxon>
        <taxon>Platyhelminthes</taxon>
        <taxon>Cestoda</taxon>
        <taxon>Eucestoda</taxon>
        <taxon>Cyclophyllidea</taxon>
        <taxon>Mesocestoididae</taxon>
        <taxon>Mesocestoides</taxon>
    </lineage>
</organism>
<feature type="region of interest" description="Disordered" evidence="1">
    <location>
        <begin position="186"/>
        <end position="223"/>
    </location>
</feature>
<evidence type="ECO:0000259" key="2">
    <source>
        <dbReference type="Pfam" id="PF08926"/>
    </source>
</evidence>
<feature type="region of interest" description="Disordered" evidence="1">
    <location>
        <begin position="34"/>
        <end position="55"/>
    </location>
</feature>
<dbReference type="OrthoDB" id="10070999at2759"/>
<feature type="domain" description="Microtubule-associated serine/threonine-protein kinase pre-PK" evidence="2">
    <location>
        <begin position="204"/>
        <end position="407"/>
    </location>
</feature>
<dbReference type="STRING" id="53468.A0A158QTK7"/>
<feature type="compositionally biased region" description="Polar residues" evidence="1">
    <location>
        <begin position="201"/>
        <end position="223"/>
    </location>
</feature>
<name>A0A158QTK7_MESCO</name>
<accession>A0A158QTK7</accession>
<protein>
    <recommendedName>
        <fullName evidence="2">Microtubule-associated serine/threonine-protein kinase pre-PK domain-containing protein</fullName>
    </recommendedName>
</protein>
<dbReference type="GO" id="GO:0004674">
    <property type="term" value="F:protein serine/threonine kinase activity"/>
    <property type="evidence" value="ECO:0007669"/>
    <property type="project" value="InterPro"/>
</dbReference>
<dbReference type="GO" id="GO:0000287">
    <property type="term" value="F:magnesium ion binding"/>
    <property type="evidence" value="ECO:0007669"/>
    <property type="project" value="InterPro"/>
</dbReference>
<keyword evidence="4" id="KW-1185">Reference proteome</keyword>
<dbReference type="InterPro" id="IPR023142">
    <property type="entry name" value="MAST_pre-PK_dom_sf"/>
</dbReference>
<dbReference type="Proteomes" id="UP000267029">
    <property type="component" value="Unassembled WGS sequence"/>
</dbReference>
<dbReference type="EMBL" id="UXSR01000699">
    <property type="protein sequence ID" value="VDD77255.1"/>
    <property type="molecule type" value="Genomic_DNA"/>
</dbReference>
<gene>
    <name evidence="3" type="ORF">MCOS_LOCUS3258</name>
</gene>
<dbReference type="Gene3D" id="1.20.1480.20">
    <property type="entry name" value="MAST3 pre-PK domain-like"/>
    <property type="match status" value="1"/>
</dbReference>
<feature type="region of interest" description="Disordered" evidence="1">
    <location>
        <begin position="72"/>
        <end position="154"/>
    </location>
</feature>
<reference evidence="3 4" key="1">
    <citation type="submission" date="2018-10" db="EMBL/GenBank/DDBJ databases">
        <authorList>
            <consortium name="Pathogen Informatics"/>
        </authorList>
    </citation>
    <scope>NUCLEOTIDE SEQUENCE [LARGE SCALE GENOMIC DNA]</scope>
</reference>